<dbReference type="GO" id="GO:0004674">
    <property type="term" value="F:protein serine/threonine kinase activity"/>
    <property type="evidence" value="ECO:0007669"/>
    <property type="project" value="UniProtKB-KW"/>
</dbReference>
<keyword evidence="1" id="KW-0808">Transferase</keyword>
<evidence type="ECO:0000313" key="10">
    <source>
        <dbReference type="Proteomes" id="UP001055439"/>
    </source>
</evidence>
<dbReference type="InterPro" id="IPR017441">
    <property type="entry name" value="Protein_kinase_ATP_BS"/>
</dbReference>
<dbReference type="InterPro" id="IPR000719">
    <property type="entry name" value="Prot_kinase_dom"/>
</dbReference>
<dbReference type="SMART" id="SM00220">
    <property type="entry name" value="S_TKc"/>
    <property type="match status" value="1"/>
</dbReference>
<evidence type="ECO:0000256" key="4">
    <source>
        <dbReference type="ARBA" id="ARBA00022840"/>
    </source>
</evidence>
<dbReference type="GO" id="GO:0005524">
    <property type="term" value="F:ATP binding"/>
    <property type="evidence" value="ECO:0007669"/>
    <property type="project" value="UniProtKB-UniRule"/>
</dbReference>
<dbReference type="OrthoDB" id="10261027at2759"/>
<feature type="chain" id="PRO_5039242623" evidence="7">
    <location>
        <begin position="33"/>
        <end position="447"/>
    </location>
</feature>
<reference evidence="9" key="1">
    <citation type="submission" date="2022-05" db="EMBL/GenBank/DDBJ databases">
        <title>The Musa troglodytarum L. genome provides insights into the mechanism of non-climacteric behaviour and enrichment of carotenoids.</title>
        <authorList>
            <person name="Wang J."/>
        </authorList>
    </citation>
    <scope>NUCLEOTIDE SEQUENCE</scope>
    <source>
        <tissue evidence="9">Leaf</tissue>
    </source>
</reference>
<accession>A0A9E7L3X3</accession>
<dbReference type="InterPro" id="IPR008271">
    <property type="entry name" value="Ser/Thr_kinase_AS"/>
</dbReference>
<dbReference type="PROSITE" id="PS00108">
    <property type="entry name" value="PROTEIN_KINASE_ST"/>
    <property type="match status" value="1"/>
</dbReference>
<comment type="similarity">
    <text evidence="6">Belongs to the protein kinase superfamily.</text>
</comment>
<dbReference type="CDD" id="cd13999">
    <property type="entry name" value="STKc_MAP3K-like"/>
    <property type="match status" value="1"/>
</dbReference>
<sequence>MNSSGRHSRPTNTKRISAFWFSSLLFPSPCFCFEEQKGMSSEQDDRQRRGCCSSLAGFLSVLSESQHTSTPGLDKKINELKEEVRRQKELKETYKARLERTQDYLRYCLEVAKENGFLHLMSDDRESTLPTQTDHRQPSFQAVDVVPSDPRLAAVMDQAKLNGWYVEPEEIELHEQIGRGTSADIYRGTWRGLGVAIKWIHPTVFDASGSGQAWFAQELHTLSRQRHPYVLQLMGACFHTPQKGWLVTELLSGKTLAEWLHGHKERRRGRSVPLPPLAQRMEKGLEVAMALQYLHQQKPTVIHRDLKPSNILLDTATHARVTDFGHARLLADGEQALTGEMGTYVYMAPEVIRCEPYTEKCDVYSFGIILNELITGEHPYAETSFGPAKIALEVSEGRLRPKLPEHDDHDCRELTELICCSWNDDASARPSFEAINLALRKIIDKLK</sequence>
<protein>
    <submittedName>
        <fullName evidence="9">STYKc</fullName>
    </submittedName>
</protein>
<dbReference type="AlphaFoldDB" id="A0A9E7L3X3"/>
<dbReference type="PROSITE" id="PS00107">
    <property type="entry name" value="PROTEIN_KINASE_ATP"/>
    <property type="match status" value="1"/>
</dbReference>
<keyword evidence="3" id="KW-0418">Kinase</keyword>
<evidence type="ECO:0000256" key="6">
    <source>
        <dbReference type="RuleBase" id="RU000304"/>
    </source>
</evidence>
<dbReference type="InterPro" id="IPR011009">
    <property type="entry name" value="Kinase-like_dom_sf"/>
</dbReference>
<dbReference type="Gene3D" id="1.10.510.10">
    <property type="entry name" value="Transferase(Phosphotransferase) domain 1"/>
    <property type="match status" value="1"/>
</dbReference>
<dbReference type="PROSITE" id="PS50011">
    <property type="entry name" value="PROTEIN_KINASE_DOM"/>
    <property type="match status" value="1"/>
</dbReference>
<proteinExistence type="inferred from homology"/>
<organism evidence="9 10">
    <name type="scientific">Musa troglodytarum</name>
    <name type="common">fe'i banana</name>
    <dbReference type="NCBI Taxonomy" id="320322"/>
    <lineage>
        <taxon>Eukaryota</taxon>
        <taxon>Viridiplantae</taxon>
        <taxon>Streptophyta</taxon>
        <taxon>Embryophyta</taxon>
        <taxon>Tracheophyta</taxon>
        <taxon>Spermatophyta</taxon>
        <taxon>Magnoliopsida</taxon>
        <taxon>Liliopsida</taxon>
        <taxon>Zingiberales</taxon>
        <taxon>Musaceae</taxon>
        <taxon>Musa</taxon>
    </lineage>
</organism>
<name>A0A9E7L3X3_9LILI</name>
<keyword evidence="2 5" id="KW-0547">Nucleotide-binding</keyword>
<keyword evidence="6" id="KW-0723">Serine/threonine-protein kinase</keyword>
<dbReference type="EMBL" id="CP097510">
    <property type="protein sequence ID" value="URE36949.1"/>
    <property type="molecule type" value="Genomic_DNA"/>
</dbReference>
<dbReference type="SUPFAM" id="SSF56112">
    <property type="entry name" value="Protein kinase-like (PK-like)"/>
    <property type="match status" value="1"/>
</dbReference>
<evidence type="ECO:0000256" key="2">
    <source>
        <dbReference type="ARBA" id="ARBA00022741"/>
    </source>
</evidence>
<dbReference type="InterPro" id="IPR051681">
    <property type="entry name" value="Ser/Thr_Kinases-Pseudokinases"/>
</dbReference>
<feature type="signal peptide" evidence="7">
    <location>
        <begin position="1"/>
        <end position="32"/>
    </location>
</feature>
<evidence type="ECO:0000259" key="8">
    <source>
        <dbReference type="PROSITE" id="PS50011"/>
    </source>
</evidence>
<evidence type="ECO:0000256" key="5">
    <source>
        <dbReference type="PROSITE-ProRule" id="PRU10141"/>
    </source>
</evidence>
<dbReference type="PANTHER" id="PTHR44329">
    <property type="entry name" value="SERINE/THREONINE-PROTEIN KINASE TNNI3K-RELATED"/>
    <property type="match status" value="1"/>
</dbReference>
<dbReference type="Proteomes" id="UP001055439">
    <property type="component" value="Chromosome 8"/>
</dbReference>
<dbReference type="Pfam" id="PF00069">
    <property type="entry name" value="Pkinase"/>
    <property type="match status" value="1"/>
</dbReference>
<keyword evidence="7" id="KW-0732">Signal</keyword>
<evidence type="ECO:0000256" key="3">
    <source>
        <dbReference type="ARBA" id="ARBA00022777"/>
    </source>
</evidence>
<evidence type="ECO:0000256" key="7">
    <source>
        <dbReference type="SAM" id="SignalP"/>
    </source>
</evidence>
<evidence type="ECO:0000313" key="9">
    <source>
        <dbReference type="EMBL" id="URE36949.1"/>
    </source>
</evidence>
<keyword evidence="10" id="KW-1185">Reference proteome</keyword>
<feature type="binding site" evidence="5">
    <location>
        <position position="198"/>
    </location>
    <ligand>
        <name>ATP</name>
        <dbReference type="ChEBI" id="CHEBI:30616"/>
    </ligand>
</feature>
<feature type="domain" description="Protein kinase" evidence="8">
    <location>
        <begin position="171"/>
        <end position="443"/>
    </location>
</feature>
<dbReference type="PANTHER" id="PTHR44329:SF11">
    <property type="entry name" value="OS09G0443600 PROTEIN"/>
    <property type="match status" value="1"/>
</dbReference>
<gene>
    <name evidence="9" type="ORF">MUK42_03353</name>
</gene>
<keyword evidence="4 5" id="KW-0067">ATP-binding</keyword>
<evidence type="ECO:0000256" key="1">
    <source>
        <dbReference type="ARBA" id="ARBA00022679"/>
    </source>
</evidence>